<feature type="signal peptide" evidence="2">
    <location>
        <begin position="1"/>
        <end position="25"/>
    </location>
</feature>
<gene>
    <name evidence="3" type="ORF">STAS_15683</name>
</gene>
<keyword evidence="4" id="KW-1185">Reference proteome</keyword>
<sequence length="168" mass="19258">MKRVGIAGFQLLSLLLDDCLTCCLSRPRACFPTGLGMSLENDSYTGWKQRGNSFAWRDGHFHCLLRRMDKPMPEVRGLNFRSLRNEDNHENFGSGSATSPKPMTKDRDVRSEPAALRVSQYVWHSPDESLNLNQFLQYNGPPPEKVEISLRIPASWQLQGRIHKRENE</sequence>
<evidence type="ECO:0000256" key="2">
    <source>
        <dbReference type="SAM" id="SignalP"/>
    </source>
</evidence>
<accession>A0A5A7Q2N1</accession>
<comment type="caution">
    <text evidence="3">The sequence shown here is derived from an EMBL/GenBank/DDBJ whole genome shotgun (WGS) entry which is preliminary data.</text>
</comment>
<dbReference type="AlphaFoldDB" id="A0A5A7Q2N1"/>
<reference evidence="4" key="1">
    <citation type="journal article" date="2019" name="Curr. Biol.">
        <title>Genome Sequence of Striga asiatica Provides Insight into the Evolution of Plant Parasitism.</title>
        <authorList>
            <person name="Yoshida S."/>
            <person name="Kim S."/>
            <person name="Wafula E.K."/>
            <person name="Tanskanen J."/>
            <person name="Kim Y.M."/>
            <person name="Honaas L."/>
            <person name="Yang Z."/>
            <person name="Spallek T."/>
            <person name="Conn C.E."/>
            <person name="Ichihashi Y."/>
            <person name="Cheong K."/>
            <person name="Cui S."/>
            <person name="Der J.P."/>
            <person name="Gundlach H."/>
            <person name="Jiao Y."/>
            <person name="Hori C."/>
            <person name="Ishida J.K."/>
            <person name="Kasahara H."/>
            <person name="Kiba T."/>
            <person name="Kim M.S."/>
            <person name="Koo N."/>
            <person name="Laohavisit A."/>
            <person name="Lee Y.H."/>
            <person name="Lumba S."/>
            <person name="McCourt P."/>
            <person name="Mortimer J.C."/>
            <person name="Mutuku J.M."/>
            <person name="Nomura T."/>
            <person name="Sasaki-Sekimoto Y."/>
            <person name="Seto Y."/>
            <person name="Wang Y."/>
            <person name="Wakatake T."/>
            <person name="Sakakibara H."/>
            <person name="Demura T."/>
            <person name="Yamaguchi S."/>
            <person name="Yoneyama K."/>
            <person name="Manabe R.I."/>
            <person name="Nelson D.C."/>
            <person name="Schulman A.H."/>
            <person name="Timko M.P."/>
            <person name="dePamphilis C.W."/>
            <person name="Choi D."/>
            <person name="Shirasu K."/>
        </authorList>
    </citation>
    <scope>NUCLEOTIDE SEQUENCE [LARGE SCALE GENOMIC DNA]</scope>
    <source>
        <strain evidence="4">cv. UVA1</strain>
    </source>
</reference>
<feature type="chain" id="PRO_5022784594" evidence="2">
    <location>
        <begin position="26"/>
        <end position="168"/>
    </location>
</feature>
<proteinExistence type="predicted"/>
<name>A0A5A7Q2N1_STRAF</name>
<keyword evidence="2" id="KW-0732">Signal</keyword>
<evidence type="ECO:0000313" key="3">
    <source>
        <dbReference type="EMBL" id="GER39098.1"/>
    </source>
</evidence>
<organism evidence="3 4">
    <name type="scientific">Striga asiatica</name>
    <name type="common">Asiatic witchweed</name>
    <name type="synonym">Buchnera asiatica</name>
    <dbReference type="NCBI Taxonomy" id="4170"/>
    <lineage>
        <taxon>Eukaryota</taxon>
        <taxon>Viridiplantae</taxon>
        <taxon>Streptophyta</taxon>
        <taxon>Embryophyta</taxon>
        <taxon>Tracheophyta</taxon>
        <taxon>Spermatophyta</taxon>
        <taxon>Magnoliopsida</taxon>
        <taxon>eudicotyledons</taxon>
        <taxon>Gunneridae</taxon>
        <taxon>Pentapetalae</taxon>
        <taxon>asterids</taxon>
        <taxon>lamiids</taxon>
        <taxon>Lamiales</taxon>
        <taxon>Orobanchaceae</taxon>
        <taxon>Buchnereae</taxon>
        <taxon>Striga</taxon>
    </lineage>
</organism>
<feature type="region of interest" description="Disordered" evidence="1">
    <location>
        <begin position="86"/>
        <end position="111"/>
    </location>
</feature>
<dbReference type="Proteomes" id="UP000325081">
    <property type="component" value="Unassembled WGS sequence"/>
</dbReference>
<feature type="compositionally biased region" description="Polar residues" evidence="1">
    <location>
        <begin position="91"/>
        <end position="101"/>
    </location>
</feature>
<evidence type="ECO:0000313" key="4">
    <source>
        <dbReference type="Proteomes" id="UP000325081"/>
    </source>
</evidence>
<dbReference type="EMBL" id="BKCP01005572">
    <property type="protein sequence ID" value="GER39098.1"/>
    <property type="molecule type" value="Genomic_DNA"/>
</dbReference>
<protein>
    <submittedName>
        <fullName evidence="3">Uroporphyrinogen-III synthase</fullName>
    </submittedName>
</protein>
<evidence type="ECO:0000256" key="1">
    <source>
        <dbReference type="SAM" id="MobiDB-lite"/>
    </source>
</evidence>